<evidence type="ECO:0000313" key="2">
    <source>
        <dbReference type="EMBL" id="JAS21689.1"/>
    </source>
</evidence>
<feature type="region of interest" description="Disordered" evidence="1">
    <location>
        <begin position="40"/>
        <end position="108"/>
    </location>
</feature>
<accession>A0A1B6D7M8</accession>
<feature type="compositionally biased region" description="Polar residues" evidence="1">
    <location>
        <begin position="66"/>
        <end position="80"/>
    </location>
</feature>
<evidence type="ECO:0000256" key="1">
    <source>
        <dbReference type="SAM" id="MobiDB-lite"/>
    </source>
</evidence>
<feature type="non-terminal residue" evidence="2">
    <location>
        <position position="108"/>
    </location>
</feature>
<organism evidence="2">
    <name type="scientific">Clastoptera arizonana</name>
    <name type="common">Arizona spittle bug</name>
    <dbReference type="NCBI Taxonomy" id="38151"/>
    <lineage>
        <taxon>Eukaryota</taxon>
        <taxon>Metazoa</taxon>
        <taxon>Ecdysozoa</taxon>
        <taxon>Arthropoda</taxon>
        <taxon>Hexapoda</taxon>
        <taxon>Insecta</taxon>
        <taxon>Pterygota</taxon>
        <taxon>Neoptera</taxon>
        <taxon>Paraneoptera</taxon>
        <taxon>Hemiptera</taxon>
        <taxon>Auchenorrhyncha</taxon>
        <taxon>Cercopoidea</taxon>
        <taxon>Clastopteridae</taxon>
        <taxon>Clastoptera</taxon>
    </lineage>
</organism>
<gene>
    <name evidence="2" type="ORF">g.45612</name>
</gene>
<dbReference type="EMBL" id="GEDC01015609">
    <property type="protein sequence ID" value="JAS21689.1"/>
    <property type="molecule type" value="Transcribed_RNA"/>
</dbReference>
<dbReference type="AlphaFoldDB" id="A0A1B6D7M8"/>
<sequence>APPPPQSQPPPLQNVETFGSFLGEEIVSNWRRSLERSILSQGTGSQQLPLPGRLVAPPQDVRCTSPAVNASPSPSQTPDNVDSIGKPSKMNSSEEYSEHDTSFGNQMS</sequence>
<name>A0A1B6D7M8_9HEMI</name>
<reference evidence="2" key="1">
    <citation type="submission" date="2015-12" db="EMBL/GenBank/DDBJ databases">
        <title>De novo transcriptome assembly of four potential Pierce s Disease insect vectors from Arizona vineyards.</title>
        <authorList>
            <person name="Tassone E.E."/>
        </authorList>
    </citation>
    <scope>NUCLEOTIDE SEQUENCE</scope>
</reference>
<proteinExistence type="predicted"/>
<protein>
    <submittedName>
        <fullName evidence="2">Uncharacterized protein</fullName>
    </submittedName>
</protein>
<feature type="non-terminal residue" evidence="2">
    <location>
        <position position="1"/>
    </location>
</feature>